<accession>X0WAI4</accession>
<evidence type="ECO:0000313" key="1">
    <source>
        <dbReference type="EMBL" id="GAG20232.1"/>
    </source>
</evidence>
<organism evidence="1">
    <name type="scientific">marine sediment metagenome</name>
    <dbReference type="NCBI Taxonomy" id="412755"/>
    <lineage>
        <taxon>unclassified sequences</taxon>
        <taxon>metagenomes</taxon>
        <taxon>ecological metagenomes</taxon>
    </lineage>
</organism>
<proteinExistence type="predicted"/>
<dbReference type="EMBL" id="BARS01036901">
    <property type="protein sequence ID" value="GAG20232.1"/>
    <property type="molecule type" value="Genomic_DNA"/>
</dbReference>
<reference evidence="1" key="1">
    <citation type="journal article" date="2014" name="Front. Microbiol.">
        <title>High frequency of phylogenetically diverse reductive dehalogenase-homologous genes in deep subseafloor sedimentary metagenomes.</title>
        <authorList>
            <person name="Kawai M."/>
            <person name="Futagami T."/>
            <person name="Toyoda A."/>
            <person name="Takaki Y."/>
            <person name="Nishi S."/>
            <person name="Hori S."/>
            <person name="Arai W."/>
            <person name="Tsubouchi T."/>
            <person name="Morono Y."/>
            <person name="Uchiyama I."/>
            <person name="Ito T."/>
            <person name="Fujiyama A."/>
            <person name="Inagaki F."/>
            <person name="Takami H."/>
        </authorList>
    </citation>
    <scope>NUCLEOTIDE SEQUENCE</scope>
    <source>
        <strain evidence="1">Expedition CK06-06</strain>
    </source>
</reference>
<sequence length="69" mass="7576">MALKRFLTIFLACLCLMLVLAGISGCDLWATPLGDTWAELCRPAAEPDVGGEVVDLVEELLDVWDERNP</sequence>
<dbReference type="AlphaFoldDB" id="X0WAI4"/>
<protein>
    <submittedName>
        <fullName evidence="1">Uncharacterized protein</fullName>
    </submittedName>
</protein>
<name>X0WAI4_9ZZZZ</name>
<comment type="caution">
    <text evidence="1">The sequence shown here is derived from an EMBL/GenBank/DDBJ whole genome shotgun (WGS) entry which is preliminary data.</text>
</comment>
<gene>
    <name evidence="1" type="ORF">S01H1_56657</name>
</gene>
<dbReference type="PROSITE" id="PS51257">
    <property type="entry name" value="PROKAR_LIPOPROTEIN"/>
    <property type="match status" value="1"/>
</dbReference>